<feature type="transmembrane region" description="Helical" evidence="1">
    <location>
        <begin position="299"/>
        <end position="319"/>
    </location>
</feature>
<evidence type="ECO:0000313" key="2">
    <source>
        <dbReference type="EMBL" id="MST68428.1"/>
    </source>
</evidence>
<gene>
    <name evidence="2" type="ORF">FYJ66_02320</name>
</gene>
<comment type="caution">
    <text evidence="2">The sequence shown here is derived from an EMBL/GenBank/DDBJ whole genome shotgun (WGS) entry which is preliminary data.</text>
</comment>
<reference evidence="2" key="1">
    <citation type="submission" date="2019-09" db="EMBL/GenBank/DDBJ databases">
        <title>In-depth cultivation of the pig gut microbiome towards novel bacterial diversity and tailored functional studies.</title>
        <authorList>
            <person name="Wylensek D."/>
            <person name="Hitch T.C.A."/>
            <person name="Clavel T."/>
        </authorList>
    </citation>
    <scope>NUCLEOTIDE SEQUENCE</scope>
    <source>
        <strain evidence="2">RF-744-FAT-WT-3</strain>
    </source>
</reference>
<feature type="transmembrane region" description="Helical" evidence="1">
    <location>
        <begin position="12"/>
        <end position="32"/>
    </location>
</feature>
<feature type="transmembrane region" description="Helical" evidence="1">
    <location>
        <begin position="44"/>
        <end position="63"/>
    </location>
</feature>
<feature type="transmembrane region" description="Helical" evidence="1">
    <location>
        <begin position="268"/>
        <end position="287"/>
    </location>
</feature>
<feature type="transmembrane region" description="Helical" evidence="1">
    <location>
        <begin position="502"/>
        <end position="525"/>
    </location>
</feature>
<feature type="transmembrane region" description="Helical" evidence="1">
    <location>
        <begin position="93"/>
        <end position="114"/>
    </location>
</feature>
<keyword evidence="1" id="KW-0472">Membrane</keyword>
<dbReference type="RefSeq" id="WP_154571906.1">
    <property type="nucleotide sequence ID" value="NZ_VUNB01000002.1"/>
</dbReference>
<feature type="transmembrane region" description="Helical" evidence="1">
    <location>
        <begin position="350"/>
        <end position="377"/>
    </location>
</feature>
<feature type="transmembrane region" description="Helical" evidence="1">
    <location>
        <begin position="389"/>
        <end position="411"/>
    </location>
</feature>
<feature type="transmembrane region" description="Helical" evidence="1">
    <location>
        <begin position="469"/>
        <end position="490"/>
    </location>
</feature>
<sequence length="590" mass="66068">MNDVKYKKSIGKAYLVFLFIGIIVGFLFYRSTIIGPWTTNMHKLRIVAIEIILVGVIPVIYSVSRKVRKTCFNAVHVYVSSLKTNKRNIAKLIADYILATIAGVVLHRVLIPVFHFEAGSGGLATVLSVMYVAMTLFIGRKVIWKHIAVSFAVIALICGMYFTYVVTPLTGVSWDDQIHYWNTLSLTQKIDGFKSSADETMVNSAYEIGHAKKGLHKEKWESYVEMLESKYQSRELAQKDTSGIGISTISYIPASIGILFGRSLGLSWAHVFNMGKIFNLFVYVFIFTLAIRKVRYGKLFIALIGLIPTNLFMACSYSYDPWVTAWTGLGLAYLVSLLQTPEKKIEMREYLLMLLFFAVGCMPKAVYFPMILPALFIPSSRFKNSKQAFAIRTALIAVCLALVASFVLPIVHAGGFGVGDTRGGAAVNSTMQVQFILSHPLETLNIFWNFIRDYFFLDTNSSAMNAFTYMAYLGTGKGWVWVIMVLFAVGMMDREEVSSCNWGLRIMGFLGLIITIILIVAALYVSFTSVGSKDVAGVQQRYLLPFILPAFYFMGTPGNRLNRDKSETAIIPIAFMSYMFIYTVYCLCVA</sequence>
<dbReference type="EMBL" id="VUNB01000002">
    <property type="protein sequence ID" value="MST68428.1"/>
    <property type="molecule type" value="Genomic_DNA"/>
</dbReference>
<dbReference type="AlphaFoldDB" id="A0A6A8M792"/>
<organism evidence="2">
    <name type="scientific">Baileyella intestinalis</name>
    <dbReference type="NCBI Taxonomy" id="2606709"/>
    <lineage>
        <taxon>Bacteria</taxon>
        <taxon>Bacillati</taxon>
        <taxon>Bacillota</taxon>
        <taxon>Clostridia</taxon>
        <taxon>Peptostreptococcales</taxon>
        <taxon>Anaerovoracaceae</taxon>
        <taxon>Baileyella</taxon>
    </lineage>
</organism>
<keyword evidence="1" id="KW-0812">Transmembrane</keyword>
<feature type="transmembrane region" description="Helical" evidence="1">
    <location>
        <begin position="569"/>
        <end position="588"/>
    </location>
</feature>
<proteinExistence type="predicted"/>
<dbReference type="Pfam" id="PF09913">
    <property type="entry name" value="DUF2142"/>
    <property type="match status" value="1"/>
</dbReference>
<protein>
    <submittedName>
        <fullName evidence="2">DUF2142 domain-containing protein</fullName>
    </submittedName>
</protein>
<name>A0A6A8M792_9FIRM</name>
<evidence type="ECO:0000256" key="1">
    <source>
        <dbReference type="SAM" id="Phobius"/>
    </source>
</evidence>
<accession>A0A6A8M792</accession>
<feature type="transmembrane region" description="Helical" evidence="1">
    <location>
        <begin position="120"/>
        <end position="139"/>
    </location>
</feature>
<keyword evidence="1" id="KW-1133">Transmembrane helix</keyword>
<feature type="transmembrane region" description="Helical" evidence="1">
    <location>
        <begin position="146"/>
        <end position="166"/>
    </location>
</feature>
<dbReference type="InterPro" id="IPR018674">
    <property type="entry name" value="DUF2142_membrane"/>
</dbReference>